<comment type="caution">
    <text evidence="2">The sequence shown here is derived from an EMBL/GenBank/DDBJ whole genome shotgun (WGS) entry which is preliminary data.</text>
</comment>
<accession>A0A2R6NQ24</accession>
<name>A0A2R6NQ24_9APHY</name>
<dbReference type="Proteomes" id="UP000186601">
    <property type="component" value="Unassembled WGS sequence"/>
</dbReference>
<protein>
    <submittedName>
        <fullName evidence="2">Uncharacterized protein</fullName>
    </submittedName>
</protein>
<gene>
    <name evidence="2" type="ORF">PHLCEN_2v9680</name>
</gene>
<feature type="region of interest" description="Disordered" evidence="1">
    <location>
        <begin position="248"/>
        <end position="290"/>
    </location>
</feature>
<proteinExistence type="predicted"/>
<feature type="compositionally biased region" description="Polar residues" evidence="1">
    <location>
        <begin position="248"/>
        <end position="257"/>
    </location>
</feature>
<sequence>MTVSIFFQRHNRKPRLTAENTRLWTDYSQCIPGTASSASTVAPPVTPPPATTTSVVSSPPTTPPPTTTSSGATPTGSQLRTDDDPVYHFYLQSNDGAVMLGPEASSGYFTISNTISLNNPDGSELYLNLDTSATTSYVPLSFDPTATTTDWALEGDTIITSDPRQLNFLVCATSDPNFYSVYLQNGNDQPAGATCTYQPVPTDLDDTDRTQPDKTRRNIPYFRKLVLLTLGFCLVALVSYKAGQWSAQPQFEENQTPAVPEQEQEEEISVSPTTPANDTDMPGNGKYSVG</sequence>
<feature type="region of interest" description="Disordered" evidence="1">
    <location>
        <begin position="36"/>
        <end position="83"/>
    </location>
</feature>
<feature type="compositionally biased region" description="Low complexity" evidence="1">
    <location>
        <begin position="67"/>
        <end position="77"/>
    </location>
</feature>
<evidence type="ECO:0000313" key="3">
    <source>
        <dbReference type="Proteomes" id="UP000186601"/>
    </source>
</evidence>
<dbReference type="EMBL" id="MLYV02000975">
    <property type="protein sequence ID" value="PSR74614.1"/>
    <property type="molecule type" value="Genomic_DNA"/>
</dbReference>
<dbReference type="OrthoDB" id="3915838at2759"/>
<organism evidence="2 3">
    <name type="scientific">Hermanssonia centrifuga</name>
    <dbReference type="NCBI Taxonomy" id="98765"/>
    <lineage>
        <taxon>Eukaryota</taxon>
        <taxon>Fungi</taxon>
        <taxon>Dikarya</taxon>
        <taxon>Basidiomycota</taxon>
        <taxon>Agaricomycotina</taxon>
        <taxon>Agaricomycetes</taxon>
        <taxon>Polyporales</taxon>
        <taxon>Meruliaceae</taxon>
        <taxon>Hermanssonia</taxon>
    </lineage>
</organism>
<evidence type="ECO:0000313" key="2">
    <source>
        <dbReference type="EMBL" id="PSR74614.1"/>
    </source>
</evidence>
<evidence type="ECO:0000256" key="1">
    <source>
        <dbReference type="SAM" id="MobiDB-lite"/>
    </source>
</evidence>
<reference evidence="2 3" key="1">
    <citation type="submission" date="2018-02" db="EMBL/GenBank/DDBJ databases">
        <title>Genome sequence of the basidiomycete white-rot fungus Phlebia centrifuga.</title>
        <authorList>
            <person name="Granchi Z."/>
            <person name="Peng M."/>
            <person name="de Vries R.P."/>
            <person name="Hilden K."/>
            <person name="Makela M.R."/>
            <person name="Grigoriev I."/>
            <person name="Riley R."/>
        </authorList>
    </citation>
    <scope>NUCLEOTIDE SEQUENCE [LARGE SCALE GENOMIC DNA]</scope>
    <source>
        <strain evidence="2 3">FBCC195</strain>
    </source>
</reference>
<keyword evidence="3" id="KW-1185">Reference proteome</keyword>
<dbReference type="AlphaFoldDB" id="A0A2R6NQ24"/>